<feature type="compositionally biased region" description="Acidic residues" evidence="4">
    <location>
        <begin position="213"/>
        <end position="228"/>
    </location>
</feature>
<keyword evidence="2" id="KW-0677">Repeat</keyword>
<dbReference type="GO" id="GO:0005737">
    <property type="term" value="C:cytoplasm"/>
    <property type="evidence" value="ECO:0007669"/>
    <property type="project" value="TreeGrafter"/>
</dbReference>
<dbReference type="SUPFAM" id="SSF50978">
    <property type="entry name" value="WD40 repeat-like"/>
    <property type="match status" value="1"/>
</dbReference>
<keyword evidence="1 3" id="KW-0853">WD repeat</keyword>
<organism evidence="5">
    <name type="scientific">Medioppia subpectinata</name>
    <dbReference type="NCBI Taxonomy" id="1979941"/>
    <lineage>
        <taxon>Eukaryota</taxon>
        <taxon>Metazoa</taxon>
        <taxon>Ecdysozoa</taxon>
        <taxon>Arthropoda</taxon>
        <taxon>Chelicerata</taxon>
        <taxon>Arachnida</taxon>
        <taxon>Acari</taxon>
        <taxon>Acariformes</taxon>
        <taxon>Sarcoptiformes</taxon>
        <taxon>Oribatida</taxon>
        <taxon>Brachypylina</taxon>
        <taxon>Oppioidea</taxon>
        <taxon>Oppiidae</taxon>
        <taxon>Medioppia</taxon>
    </lineage>
</organism>
<sequence length="238" mass="26837">EPNGTANPVLSICPEKLKQTKHSVTCCQFNSTADKLLATYNDEDIYTFDPKTGLSETRYSGHRNNATVKGCAWFGDQYIVSGSDDGYVYGWDSQTQHIVMSLYADENGVVNCIEPHPTAPIMATSGLDDDVKVWVPSANEWPQTMKGIKQRICANIKERQRSHRRLERLGDGFDRVDGAMDAAMLYEIIRHMRRRSRRRRNGLYMNTNSANNDNEEDDSEDTDSDSDADNGPQECIQS</sequence>
<accession>A0A7R9LUN7</accession>
<feature type="non-terminal residue" evidence="5">
    <location>
        <position position="1"/>
    </location>
</feature>
<dbReference type="AlphaFoldDB" id="A0A7R9LUN7"/>
<dbReference type="InterPro" id="IPR001680">
    <property type="entry name" value="WD40_rpt"/>
</dbReference>
<name>A0A7R9LUN7_9ACAR</name>
<dbReference type="EMBL" id="CAJPIZ010037921">
    <property type="protein sequence ID" value="CAG2121202.1"/>
    <property type="molecule type" value="Genomic_DNA"/>
</dbReference>
<dbReference type="PANTHER" id="PTHR15574">
    <property type="entry name" value="WD REPEAT DOMAIN-CONTAINING FAMILY"/>
    <property type="match status" value="1"/>
</dbReference>
<dbReference type="InterPro" id="IPR045151">
    <property type="entry name" value="DCAF8"/>
</dbReference>
<dbReference type="InterPro" id="IPR015943">
    <property type="entry name" value="WD40/YVTN_repeat-like_dom_sf"/>
</dbReference>
<evidence type="ECO:0000313" key="6">
    <source>
        <dbReference type="Proteomes" id="UP000759131"/>
    </source>
</evidence>
<evidence type="ECO:0000313" key="5">
    <source>
        <dbReference type="EMBL" id="CAD7646801.1"/>
    </source>
</evidence>
<dbReference type="Proteomes" id="UP000759131">
    <property type="component" value="Unassembled WGS sequence"/>
</dbReference>
<reference evidence="5" key="1">
    <citation type="submission" date="2020-11" db="EMBL/GenBank/DDBJ databases">
        <authorList>
            <person name="Tran Van P."/>
        </authorList>
    </citation>
    <scope>NUCLEOTIDE SEQUENCE</scope>
</reference>
<dbReference type="EMBL" id="OC892496">
    <property type="protein sequence ID" value="CAD7646801.1"/>
    <property type="molecule type" value="Genomic_DNA"/>
</dbReference>
<dbReference type="PANTHER" id="PTHR15574:SF21">
    <property type="entry name" value="DDB1- AND CUL4-ASSOCIATED FACTOR 8"/>
    <property type="match status" value="1"/>
</dbReference>
<feature type="region of interest" description="Disordered" evidence="4">
    <location>
        <begin position="200"/>
        <end position="238"/>
    </location>
</feature>
<evidence type="ECO:0000256" key="2">
    <source>
        <dbReference type="ARBA" id="ARBA00022737"/>
    </source>
</evidence>
<dbReference type="OrthoDB" id="4869960at2759"/>
<dbReference type="SMART" id="SM00320">
    <property type="entry name" value="WD40"/>
    <property type="match status" value="3"/>
</dbReference>
<dbReference type="PROSITE" id="PS50082">
    <property type="entry name" value="WD_REPEATS_2"/>
    <property type="match status" value="1"/>
</dbReference>
<evidence type="ECO:0000256" key="4">
    <source>
        <dbReference type="SAM" id="MobiDB-lite"/>
    </source>
</evidence>
<dbReference type="InterPro" id="IPR036322">
    <property type="entry name" value="WD40_repeat_dom_sf"/>
</dbReference>
<dbReference type="Gene3D" id="2.130.10.10">
    <property type="entry name" value="YVTN repeat-like/Quinoprotein amine dehydrogenase"/>
    <property type="match status" value="1"/>
</dbReference>
<feature type="repeat" description="WD" evidence="3">
    <location>
        <begin position="103"/>
        <end position="134"/>
    </location>
</feature>
<gene>
    <name evidence="5" type="ORF">OSB1V03_LOCUS21148</name>
</gene>
<protein>
    <submittedName>
        <fullName evidence="5">Uncharacterized protein</fullName>
    </submittedName>
</protein>
<proteinExistence type="predicted"/>
<evidence type="ECO:0000256" key="3">
    <source>
        <dbReference type="PROSITE-ProRule" id="PRU00221"/>
    </source>
</evidence>
<dbReference type="GO" id="GO:0080008">
    <property type="term" value="C:Cul4-RING E3 ubiquitin ligase complex"/>
    <property type="evidence" value="ECO:0007669"/>
    <property type="project" value="TreeGrafter"/>
</dbReference>
<evidence type="ECO:0000256" key="1">
    <source>
        <dbReference type="ARBA" id="ARBA00022574"/>
    </source>
</evidence>
<keyword evidence="6" id="KW-1185">Reference proteome</keyword>
<dbReference type="Pfam" id="PF00400">
    <property type="entry name" value="WD40"/>
    <property type="match status" value="2"/>
</dbReference>